<evidence type="ECO:0000313" key="2">
    <source>
        <dbReference type="Proteomes" id="UP000247459"/>
    </source>
</evidence>
<name>A0A2W0CR49_9BACL</name>
<reference evidence="1 2" key="1">
    <citation type="submission" date="2018-01" db="EMBL/GenBank/DDBJ databases">
        <title>Genome sequence of the PGP bacterium Paenibacillus illinoisensis E3.</title>
        <authorList>
            <person name="Rolli E."/>
            <person name="Marasco R."/>
            <person name="Bessem C."/>
            <person name="Michoud G."/>
            <person name="Gaiarsa S."/>
            <person name="Borin S."/>
            <person name="Daffonchio D."/>
        </authorList>
    </citation>
    <scope>NUCLEOTIDE SEQUENCE [LARGE SCALE GENOMIC DNA]</scope>
    <source>
        <strain evidence="1 2">E3</strain>
    </source>
</reference>
<accession>A0A2W0CR49</accession>
<dbReference type="EMBL" id="PRLG01000029">
    <property type="protein sequence ID" value="PYY26181.1"/>
    <property type="molecule type" value="Genomic_DNA"/>
</dbReference>
<proteinExistence type="predicted"/>
<dbReference type="Pfam" id="PF13376">
    <property type="entry name" value="OmdA"/>
    <property type="match status" value="1"/>
</dbReference>
<evidence type="ECO:0000313" key="1">
    <source>
        <dbReference type="EMBL" id="PYY26181.1"/>
    </source>
</evidence>
<organism evidence="1 2">
    <name type="scientific">Paenibacillus illinoisensis</name>
    <dbReference type="NCBI Taxonomy" id="59845"/>
    <lineage>
        <taxon>Bacteria</taxon>
        <taxon>Bacillati</taxon>
        <taxon>Bacillota</taxon>
        <taxon>Bacilli</taxon>
        <taxon>Bacillales</taxon>
        <taxon>Paenibacillaceae</taxon>
        <taxon>Paenibacillus</taxon>
    </lineage>
</organism>
<sequence>MEIQNLLSVNSREDLRSWLLTHSKTETSCWVIVSMTPKPGTLFYLDVVEESLCFGWIDGLKKKISNTELAQRLSPRIHNSSWTELNKERVRRLEKLGFMRDEGRRVLPTMEIESFHIPEDIEIRLKEDTQTYENFMAFPALYTRVRIDTIQSVKNHPATFNHRLDKFITHTRDNKMYGQWHDSGRLLNY</sequence>
<dbReference type="AlphaFoldDB" id="A0A2W0CR49"/>
<comment type="caution">
    <text evidence="1">The sequence shown here is derived from an EMBL/GenBank/DDBJ whole genome shotgun (WGS) entry which is preliminary data.</text>
</comment>
<dbReference type="Proteomes" id="UP000247459">
    <property type="component" value="Unassembled WGS sequence"/>
</dbReference>
<protein>
    <recommendedName>
        <fullName evidence="3">Thymidylate synthase</fullName>
    </recommendedName>
</protein>
<evidence type="ECO:0008006" key="3">
    <source>
        <dbReference type="Google" id="ProtNLM"/>
    </source>
</evidence>
<gene>
    <name evidence="1" type="ORF">PIL02S_05571</name>
</gene>
<dbReference type="RefSeq" id="WP_110822232.1">
    <property type="nucleotide sequence ID" value="NZ_PRLG01000029.1"/>
</dbReference>
<dbReference type="OrthoDB" id="9796999at2"/>